<proteinExistence type="predicted"/>
<evidence type="ECO:0000313" key="2">
    <source>
        <dbReference type="EMBL" id="CAI9714696.1"/>
    </source>
</evidence>
<organism evidence="2 3">
    <name type="scientific">Octopus vulgaris</name>
    <name type="common">Common octopus</name>
    <dbReference type="NCBI Taxonomy" id="6645"/>
    <lineage>
        <taxon>Eukaryota</taxon>
        <taxon>Metazoa</taxon>
        <taxon>Spiralia</taxon>
        <taxon>Lophotrochozoa</taxon>
        <taxon>Mollusca</taxon>
        <taxon>Cephalopoda</taxon>
        <taxon>Coleoidea</taxon>
        <taxon>Octopodiformes</taxon>
        <taxon>Octopoda</taxon>
        <taxon>Incirrata</taxon>
        <taxon>Octopodidae</taxon>
        <taxon>Octopus</taxon>
    </lineage>
</organism>
<feature type="compositionally biased region" description="Basic residues" evidence="1">
    <location>
        <begin position="21"/>
        <end position="34"/>
    </location>
</feature>
<evidence type="ECO:0000256" key="1">
    <source>
        <dbReference type="SAM" id="MobiDB-lite"/>
    </source>
</evidence>
<dbReference type="Proteomes" id="UP001162480">
    <property type="component" value="Chromosome 1"/>
</dbReference>
<protein>
    <submittedName>
        <fullName evidence="2">Uncharacterized protein</fullName>
    </submittedName>
</protein>
<evidence type="ECO:0000313" key="3">
    <source>
        <dbReference type="Proteomes" id="UP001162480"/>
    </source>
</evidence>
<sequence>MVSRKQQPIDSTGKSLNSAAKLKRRTRPKGVVKAKRYRPSRIVRRYGRKFQNSKVSSFIQKISCLISIEEFKLKLFEPKSCEKKIIRYVSLTRLRKLSLRFILPLPVHDANDICKDEPKKFDSKPKDV</sequence>
<feature type="region of interest" description="Disordered" evidence="1">
    <location>
        <begin position="1"/>
        <end position="34"/>
    </location>
</feature>
<accession>A0AA36EUK3</accession>
<name>A0AA36EUK3_OCTVU</name>
<gene>
    <name evidence="2" type="ORF">OCTVUL_1B018906</name>
</gene>
<dbReference type="AlphaFoldDB" id="A0AA36EUK3"/>
<reference evidence="2" key="1">
    <citation type="submission" date="2023-08" db="EMBL/GenBank/DDBJ databases">
        <authorList>
            <person name="Alioto T."/>
            <person name="Alioto T."/>
            <person name="Gomez Garrido J."/>
        </authorList>
    </citation>
    <scope>NUCLEOTIDE SEQUENCE</scope>
</reference>
<feature type="compositionally biased region" description="Polar residues" evidence="1">
    <location>
        <begin position="1"/>
        <end position="18"/>
    </location>
</feature>
<dbReference type="EMBL" id="OX597814">
    <property type="protein sequence ID" value="CAI9714696.1"/>
    <property type="molecule type" value="Genomic_DNA"/>
</dbReference>
<keyword evidence="3" id="KW-1185">Reference proteome</keyword>